<proteinExistence type="predicted"/>
<feature type="region of interest" description="Disordered" evidence="1">
    <location>
        <begin position="216"/>
        <end position="512"/>
    </location>
</feature>
<feature type="compositionally biased region" description="Pro residues" evidence="1">
    <location>
        <begin position="324"/>
        <end position="334"/>
    </location>
</feature>
<dbReference type="EMBL" id="ML991802">
    <property type="protein sequence ID" value="KAF2234008.1"/>
    <property type="molecule type" value="Genomic_DNA"/>
</dbReference>
<accession>A0A6A6H830</accession>
<feature type="compositionally biased region" description="Basic and acidic residues" evidence="1">
    <location>
        <begin position="479"/>
        <end position="500"/>
    </location>
</feature>
<dbReference type="OrthoDB" id="4524805at2759"/>
<reference evidence="4" key="1">
    <citation type="journal article" date="2020" name="Stud. Mycol.">
        <title>101 Dothideomycetes genomes: a test case for predicting lifestyles and emergence of pathogens.</title>
        <authorList>
            <person name="Haridas S."/>
            <person name="Albert R."/>
            <person name="Binder M."/>
            <person name="Bloem J."/>
            <person name="Labutti K."/>
            <person name="Salamov A."/>
            <person name="Andreopoulos B."/>
            <person name="Baker S."/>
            <person name="Barry K."/>
            <person name="Bills G."/>
            <person name="Bluhm B."/>
            <person name="Cannon C."/>
            <person name="Castanera R."/>
            <person name="Culley D."/>
            <person name="Daum C."/>
            <person name="Ezra D."/>
            <person name="Gonzalez J."/>
            <person name="Henrissat B."/>
            <person name="Kuo A."/>
            <person name="Liang C."/>
            <person name="Lipzen A."/>
            <person name="Lutzoni F."/>
            <person name="Magnuson J."/>
            <person name="Mondo S."/>
            <person name="Nolan M."/>
            <person name="Ohm R."/>
            <person name="Pangilinan J."/>
            <person name="Park H.-J."/>
            <person name="Ramirez L."/>
            <person name="Alfaro M."/>
            <person name="Sun H."/>
            <person name="Tritt A."/>
            <person name="Yoshinaga Y."/>
            <person name="Zwiers L.-H."/>
            <person name="Turgeon B."/>
            <person name="Goodwin S."/>
            <person name="Spatafora J."/>
            <person name="Crous P."/>
            <person name="Grigoriev I."/>
        </authorList>
    </citation>
    <scope>NUCLEOTIDE SEQUENCE</scope>
    <source>
        <strain evidence="4">Tuck. ex Michener</strain>
    </source>
</reference>
<organism evidence="4 5">
    <name type="scientific">Viridothelium virens</name>
    <name type="common">Speckled blister lichen</name>
    <name type="synonym">Trypethelium virens</name>
    <dbReference type="NCBI Taxonomy" id="1048519"/>
    <lineage>
        <taxon>Eukaryota</taxon>
        <taxon>Fungi</taxon>
        <taxon>Dikarya</taxon>
        <taxon>Ascomycota</taxon>
        <taxon>Pezizomycotina</taxon>
        <taxon>Dothideomycetes</taxon>
        <taxon>Dothideomycetes incertae sedis</taxon>
        <taxon>Trypetheliales</taxon>
        <taxon>Trypetheliaceae</taxon>
        <taxon>Viridothelium</taxon>
    </lineage>
</organism>
<keyword evidence="2" id="KW-0472">Membrane</keyword>
<keyword evidence="3" id="KW-0732">Signal</keyword>
<evidence type="ECO:0000256" key="3">
    <source>
        <dbReference type="SAM" id="SignalP"/>
    </source>
</evidence>
<keyword evidence="2" id="KW-1133">Transmembrane helix</keyword>
<evidence type="ECO:0000256" key="1">
    <source>
        <dbReference type="SAM" id="MobiDB-lite"/>
    </source>
</evidence>
<evidence type="ECO:0000256" key="2">
    <source>
        <dbReference type="SAM" id="Phobius"/>
    </source>
</evidence>
<feature type="region of interest" description="Disordered" evidence="1">
    <location>
        <begin position="180"/>
        <end position="203"/>
    </location>
</feature>
<dbReference type="AlphaFoldDB" id="A0A6A6H830"/>
<feature type="compositionally biased region" description="Low complexity" evidence="1">
    <location>
        <begin position="221"/>
        <end position="231"/>
    </location>
</feature>
<feature type="transmembrane region" description="Helical" evidence="2">
    <location>
        <begin position="53"/>
        <end position="78"/>
    </location>
</feature>
<feature type="compositionally biased region" description="Polar residues" evidence="1">
    <location>
        <begin position="133"/>
        <end position="145"/>
    </location>
</feature>
<feature type="signal peptide" evidence="3">
    <location>
        <begin position="1"/>
        <end position="24"/>
    </location>
</feature>
<feature type="compositionally biased region" description="Polar residues" evidence="1">
    <location>
        <begin position="265"/>
        <end position="275"/>
    </location>
</feature>
<dbReference type="Proteomes" id="UP000800092">
    <property type="component" value="Unassembled WGS sequence"/>
</dbReference>
<gene>
    <name evidence="4" type="ORF">EV356DRAFT_533304</name>
</gene>
<feature type="compositionally biased region" description="Polar residues" evidence="1">
    <location>
        <begin position="424"/>
        <end position="436"/>
    </location>
</feature>
<name>A0A6A6H830_VIRVR</name>
<feature type="compositionally biased region" description="Low complexity" evidence="1">
    <location>
        <begin position="372"/>
        <end position="388"/>
    </location>
</feature>
<feature type="compositionally biased region" description="Polar residues" evidence="1">
    <location>
        <begin position="405"/>
        <end position="415"/>
    </location>
</feature>
<protein>
    <submittedName>
        <fullName evidence="4">Uncharacterized protein</fullName>
    </submittedName>
</protein>
<feature type="region of interest" description="Disordered" evidence="1">
    <location>
        <begin position="126"/>
        <end position="145"/>
    </location>
</feature>
<evidence type="ECO:0000313" key="4">
    <source>
        <dbReference type="EMBL" id="KAF2234008.1"/>
    </source>
</evidence>
<keyword evidence="5" id="KW-1185">Reference proteome</keyword>
<feature type="chain" id="PRO_5025526867" evidence="3">
    <location>
        <begin position="25"/>
        <end position="512"/>
    </location>
</feature>
<keyword evidence="2" id="KW-0812">Transmembrane</keyword>
<sequence>MLRAGIASLPKTLLLCIVFQSVGASPGLDYGPAPPPAQGPPLSAHASRNKNLLPAQICGIVGAYLFTICFLGSALLTFGRRLRRAAQSSRGTLAVEMVRPNKGLEISPISPTESKRSWVWSPKKFGLRKPEKSGTSSTLGSPTAESVASFDRNVIEQDMQARQQEMERLYAAVMEHDAKKASSVQLNEEPTEIPASNGPRQPLHVITNPAVARLAGQPQLSPHSPHSPRSPIRAIYPPDSQIPEGPVSPSSPIRAGQAQPPTPISPTGRTTYPQNSRRSRTSSLGSSGSKKSRGLRNLRISAPIPKVEGEDDERTPLTPRHYEPGPPPPPPPTATTPGTATTTHTELDYEGLDKPQPLPRPAPQRGPTHPYNAASSTTTTNAPNSLSADAPPNKSLGSLPFRTMHSASNSTSSGIGASVPQAPLSPTTPALKTTFVTRGPDPLTRGAQRTGGVSAGLATPYSAYMPFTPVTPVTPRLVGRRERRERKREEGRRVVTREDEVLTEGEMWGSGY</sequence>
<evidence type="ECO:0000313" key="5">
    <source>
        <dbReference type="Proteomes" id="UP000800092"/>
    </source>
</evidence>